<accession>A0A915JWP6</accession>
<reference evidence="2" key="1">
    <citation type="submission" date="2022-11" db="UniProtKB">
        <authorList>
            <consortium name="WormBaseParasite"/>
        </authorList>
    </citation>
    <scope>IDENTIFICATION</scope>
</reference>
<evidence type="ECO:0000313" key="1">
    <source>
        <dbReference type="Proteomes" id="UP000887565"/>
    </source>
</evidence>
<organism evidence="1 2">
    <name type="scientific">Romanomermis culicivorax</name>
    <name type="common">Nematode worm</name>
    <dbReference type="NCBI Taxonomy" id="13658"/>
    <lineage>
        <taxon>Eukaryota</taxon>
        <taxon>Metazoa</taxon>
        <taxon>Ecdysozoa</taxon>
        <taxon>Nematoda</taxon>
        <taxon>Enoplea</taxon>
        <taxon>Dorylaimia</taxon>
        <taxon>Mermithida</taxon>
        <taxon>Mermithoidea</taxon>
        <taxon>Mermithidae</taxon>
        <taxon>Romanomermis</taxon>
    </lineage>
</organism>
<evidence type="ECO:0000313" key="2">
    <source>
        <dbReference type="WBParaSite" id="nRc.2.0.1.t30503-RA"/>
    </source>
</evidence>
<dbReference type="WBParaSite" id="nRc.2.0.1.t30503-RA">
    <property type="protein sequence ID" value="nRc.2.0.1.t30503-RA"/>
    <property type="gene ID" value="nRc.2.0.1.g30503"/>
</dbReference>
<keyword evidence="1" id="KW-1185">Reference proteome</keyword>
<proteinExistence type="predicted"/>
<dbReference type="Proteomes" id="UP000887565">
    <property type="component" value="Unplaced"/>
</dbReference>
<protein>
    <submittedName>
        <fullName evidence="2">Uncharacterized protein</fullName>
    </submittedName>
</protein>
<name>A0A915JWP6_ROMCU</name>
<sequence>MQLFIKKLIIFYVFSSLRRHFDVKLRQAPGVYDVVLLHPKIGKKIFVELITKNLKILGKNLAKIKKKFFYEKIKEKNSEFYILTSQSFLISKVHSHESHSFLSSSVNKDFI</sequence>
<dbReference type="AlphaFoldDB" id="A0A915JWP6"/>